<evidence type="ECO:0000313" key="2">
    <source>
        <dbReference type="Proteomes" id="UP001610861"/>
    </source>
</evidence>
<keyword evidence="2" id="KW-1185">Reference proteome</keyword>
<protein>
    <submittedName>
        <fullName evidence="1">Uncharacterized protein</fullName>
    </submittedName>
</protein>
<name>A0ABW7QFW0_9MICO</name>
<organism evidence="1 2">
    <name type="scientific">Microbacterium alkaliflavum</name>
    <dbReference type="NCBI Taxonomy" id="3248839"/>
    <lineage>
        <taxon>Bacteria</taxon>
        <taxon>Bacillati</taxon>
        <taxon>Actinomycetota</taxon>
        <taxon>Actinomycetes</taxon>
        <taxon>Micrococcales</taxon>
        <taxon>Microbacteriaceae</taxon>
        <taxon>Microbacterium</taxon>
    </lineage>
</organism>
<evidence type="ECO:0000313" key="1">
    <source>
        <dbReference type="EMBL" id="MFH8253018.1"/>
    </source>
</evidence>
<gene>
    <name evidence="1" type="ORF">ACH3VR_21810</name>
</gene>
<dbReference type="Proteomes" id="UP001610861">
    <property type="component" value="Unassembled WGS sequence"/>
</dbReference>
<comment type="caution">
    <text evidence="1">The sequence shown here is derived from an EMBL/GenBank/DDBJ whole genome shotgun (WGS) entry which is preliminary data.</text>
</comment>
<dbReference type="EMBL" id="JBIQWL010000015">
    <property type="protein sequence ID" value="MFH8253018.1"/>
    <property type="molecule type" value="Genomic_DNA"/>
</dbReference>
<proteinExistence type="predicted"/>
<sequence length="243" mass="27779">MSITYEIYPCEDERRLNGLHIQKAFRDIYDVWPINVPPQVAAADCDEIEDEDERAALADLTVDAGGWFMVTPTLRCSLEAIVGKGWRIQLHRKAVRSGNLSPIQSFTMWGFVYDPADAYGPSLVAAHTVLRFLGEAQAGTHRLWRTPDAAARGLFPGVPVEQARRDLDNARATAAAAWVQLAETWTHYLHEWPMKYQFTELGAYFASHRKHPDRARFTRLKAWYDTEKDGSEEFDPEYYDPED</sequence>
<reference evidence="1 2" key="1">
    <citation type="submission" date="2024-09" db="EMBL/GenBank/DDBJ databases">
        <authorList>
            <person name="Pan X."/>
        </authorList>
    </citation>
    <scope>NUCLEOTIDE SEQUENCE [LARGE SCALE GENOMIC DNA]</scope>
    <source>
        <strain evidence="1 2">B2969</strain>
    </source>
</reference>
<accession>A0ABW7QFW0</accession>
<dbReference type="RefSeq" id="WP_397558446.1">
    <property type="nucleotide sequence ID" value="NZ_JBIQWL010000015.1"/>
</dbReference>